<evidence type="ECO:0000256" key="3">
    <source>
        <dbReference type="ARBA" id="ARBA00022692"/>
    </source>
</evidence>
<feature type="transmembrane region" description="Helical" evidence="8">
    <location>
        <begin position="51"/>
        <end position="80"/>
    </location>
</feature>
<comment type="subcellular location">
    <subcellularLocation>
        <location evidence="1">Membrane</location>
        <topology evidence="1">Multi-pass membrane protein</topology>
    </subcellularLocation>
</comment>
<evidence type="ECO:0000256" key="1">
    <source>
        <dbReference type="ARBA" id="ARBA00004141"/>
    </source>
</evidence>
<dbReference type="EMBL" id="CP090896">
    <property type="protein sequence ID" value="ULT80198.1"/>
    <property type="molecule type" value="Genomic_DNA"/>
</dbReference>
<dbReference type="PANTHER" id="PTHR12185">
    <property type="entry name" value="SID1 TRANSMEMBRANE FAMILY MEMEBER"/>
    <property type="match status" value="1"/>
</dbReference>
<dbReference type="Proteomes" id="UP000827892">
    <property type="component" value="Chromosome X"/>
</dbReference>
<accession>A0AAE8ZN24</accession>
<comment type="similarity">
    <text evidence="2">Belongs to the SID1 family.</text>
</comment>
<feature type="transmembrane region" description="Helical" evidence="8">
    <location>
        <begin position="106"/>
        <end position="122"/>
    </location>
</feature>
<evidence type="ECO:0000313" key="10">
    <source>
        <dbReference type="Proteomes" id="UP000827892"/>
    </source>
</evidence>
<dbReference type="AlphaFoldDB" id="A0AAE8ZN24"/>
<evidence type="ECO:0000256" key="5">
    <source>
        <dbReference type="ARBA" id="ARBA00022989"/>
    </source>
</evidence>
<evidence type="ECO:0000256" key="6">
    <source>
        <dbReference type="ARBA" id="ARBA00023136"/>
    </source>
</evidence>
<dbReference type="Pfam" id="PF13965">
    <property type="entry name" value="SID-1_RNA_chan"/>
    <property type="match status" value="1"/>
</dbReference>
<proteinExistence type="inferred from homology"/>
<protein>
    <submittedName>
        <fullName evidence="9">Uncharacterized protein</fullName>
    </submittedName>
</protein>
<evidence type="ECO:0000256" key="2">
    <source>
        <dbReference type="ARBA" id="ARBA00006618"/>
    </source>
</evidence>
<dbReference type="InterPro" id="IPR025958">
    <property type="entry name" value="SID1_TM_fam"/>
</dbReference>
<dbReference type="GO" id="GO:0016020">
    <property type="term" value="C:membrane"/>
    <property type="evidence" value="ECO:0007669"/>
    <property type="project" value="UniProtKB-SubCell"/>
</dbReference>
<evidence type="ECO:0000256" key="8">
    <source>
        <dbReference type="SAM" id="Phobius"/>
    </source>
</evidence>
<gene>
    <name evidence="9" type="ORF">L3Y34_010641</name>
</gene>
<keyword evidence="7" id="KW-0325">Glycoprotein</keyword>
<evidence type="ECO:0000313" key="9">
    <source>
        <dbReference type="EMBL" id="ULT80198.1"/>
    </source>
</evidence>
<keyword evidence="5 8" id="KW-1133">Transmembrane helix</keyword>
<sequence>MSLYGLFWLPWFDTTIVTLRILQCDFCLYFIGYFGINLYHMAEKGQNRKKLCLLVIGIIFFVISVGFWFVISTFLLPAYVPWSPAESRTLNQRCLCNWLGLDWHDLLHYISALICLFYFLIVRQMDTCFDHRNDAVKRINKF</sequence>
<reference evidence="9 10" key="1">
    <citation type="submission" date="2022-05" db="EMBL/GenBank/DDBJ databases">
        <title>Chromosome-level reference genomes for two strains of Caenorhabditis briggsae: an improved platform for comparative genomics.</title>
        <authorList>
            <person name="Stevens L."/>
            <person name="Andersen E.C."/>
        </authorList>
    </citation>
    <scope>NUCLEOTIDE SEQUENCE [LARGE SCALE GENOMIC DNA]</scope>
    <source>
        <strain evidence="9">QX1410_ONT</strain>
        <tissue evidence="9">Whole-organism</tissue>
    </source>
</reference>
<keyword evidence="3 8" id="KW-0812">Transmembrane</keyword>
<evidence type="ECO:0000256" key="7">
    <source>
        <dbReference type="ARBA" id="ARBA00023180"/>
    </source>
</evidence>
<evidence type="ECO:0000256" key="4">
    <source>
        <dbReference type="ARBA" id="ARBA00022729"/>
    </source>
</evidence>
<feature type="transmembrane region" description="Helical" evidence="8">
    <location>
        <begin position="20"/>
        <end position="39"/>
    </location>
</feature>
<name>A0AAE8ZN24_CAEBR</name>
<keyword evidence="4" id="KW-0732">Signal</keyword>
<organism evidence="9 10">
    <name type="scientific">Caenorhabditis briggsae</name>
    <dbReference type="NCBI Taxonomy" id="6238"/>
    <lineage>
        <taxon>Eukaryota</taxon>
        <taxon>Metazoa</taxon>
        <taxon>Ecdysozoa</taxon>
        <taxon>Nematoda</taxon>
        <taxon>Chromadorea</taxon>
        <taxon>Rhabditida</taxon>
        <taxon>Rhabditina</taxon>
        <taxon>Rhabditomorpha</taxon>
        <taxon>Rhabditoidea</taxon>
        <taxon>Rhabditidae</taxon>
        <taxon>Peloderinae</taxon>
        <taxon>Caenorhabditis</taxon>
    </lineage>
</organism>
<dbReference type="PANTHER" id="PTHR12185:SF18">
    <property type="entry name" value="SID1 TRANSMEMBRANE FAMILY MEMBER 1"/>
    <property type="match status" value="1"/>
</dbReference>
<keyword evidence="6 8" id="KW-0472">Membrane</keyword>